<dbReference type="Proteomes" id="UP000317650">
    <property type="component" value="Chromosome 6"/>
</dbReference>
<organism evidence="2 3">
    <name type="scientific">Musa balbisiana</name>
    <name type="common">Banana</name>
    <dbReference type="NCBI Taxonomy" id="52838"/>
    <lineage>
        <taxon>Eukaryota</taxon>
        <taxon>Viridiplantae</taxon>
        <taxon>Streptophyta</taxon>
        <taxon>Embryophyta</taxon>
        <taxon>Tracheophyta</taxon>
        <taxon>Spermatophyta</taxon>
        <taxon>Magnoliopsida</taxon>
        <taxon>Liliopsida</taxon>
        <taxon>Zingiberales</taxon>
        <taxon>Musaceae</taxon>
        <taxon>Musa</taxon>
    </lineage>
</organism>
<proteinExistence type="predicted"/>
<evidence type="ECO:0000313" key="2">
    <source>
        <dbReference type="EMBL" id="THU51388.1"/>
    </source>
</evidence>
<sequence length="107" mass="11985">MATLVKRENCLVAIERGRFRDIVCRDGAIRPAQENIRRNLAANHRDLRRQVNPQHGQHTSPPSNSTLPSPNPSSPKTSSTSDPDLVSTTLIPDRRRRRRSGSAITRP</sequence>
<accession>A0A4S8IRT4</accession>
<gene>
    <name evidence="2" type="ORF">C4D60_Mb06t30500</name>
</gene>
<evidence type="ECO:0000313" key="3">
    <source>
        <dbReference type="Proteomes" id="UP000317650"/>
    </source>
</evidence>
<dbReference type="EMBL" id="PYDT01000009">
    <property type="protein sequence ID" value="THU51388.1"/>
    <property type="molecule type" value="Genomic_DNA"/>
</dbReference>
<feature type="compositionally biased region" description="Low complexity" evidence="1">
    <location>
        <begin position="59"/>
        <end position="85"/>
    </location>
</feature>
<reference evidence="2 3" key="1">
    <citation type="journal article" date="2019" name="Nat. Plants">
        <title>Genome sequencing of Musa balbisiana reveals subgenome evolution and function divergence in polyploid bananas.</title>
        <authorList>
            <person name="Yao X."/>
        </authorList>
    </citation>
    <scope>NUCLEOTIDE SEQUENCE [LARGE SCALE GENOMIC DNA]</scope>
    <source>
        <strain evidence="3">cv. DH-PKW</strain>
        <tissue evidence="2">Leaves</tissue>
    </source>
</reference>
<protein>
    <submittedName>
        <fullName evidence="2">Uncharacterized protein</fullName>
    </submittedName>
</protein>
<feature type="region of interest" description="Disordered" evidence="1">
    <location>
        <begin position="35"/>
        <end position="107"/>
    </location>
</feature>
<dbReference type="AlphaFoldDB" id="A0A4S8IRT4"/>
<keyword evidence="3" id="KW-1185">Reference proteome</keyword>
<evidence type="ECO:0000256" key="1">
    <source>
        <dbReference type="SAM" id="MobiDB-lite"/>
    </source>
</evidence>
<comment type="caution">
    <text evidence="2">The sequence shown here is derived from an EMBL/GenBank/DDBJ whole genome shotgun (WGS) entry which is preliminary data.</text>
</comment>
<name>A0A4S8IRT4_MUSBA</name>